<dbReference type="PROSITE" id="PS50893">
    <property type="entry name" value="ABC_TRANSPORTER_2"/>
    <property type="match status" value="1"/>
</dbReference>
<dbReference type="Gene3D" id="3.40.50.300">
    <property type="entry name" value="P-loop containing nucleotide triphosphate hydrolases"/>
    <property type="match status" value="1"/>
</dbReference>
<dbReference type="InterPro" id="IPR036640">
    <property type="entry name" value="ABC1_TM_sf"/>
</dbReference>
<dbReference type="PANTHER" id="PTHR43394">
    <property type="entry name" value="ATP-DEPENDENT PERMEASE MDL1, MITOCHONDRIAL"/>
    <property type="match status" value="1"/>
</dbReference>
<dbReference type="InterPro" id="IPR003593">
    <property type="entry name" value="AAA+_ATPase"/>
</dbReference>
<dbReference type="CDD" id="cd18547">
    <property type="entry name" value="ABC_6TM_Tm288_like"/>
    <property type="match status" value="1"/>
</dbReference>
<evidence type="ECO:0000256" key="9">
    <source>
        <dbReference type="SAM" id="Phobius"/>
    </source>
</evidence>
<protein>
    <submittedName>
        <fullName evidence="12">ABC transporter ATP-binding protein</fullName>
    </submittedName>
</protein>
<name>A0A7V7QP94_9FIRM</name>
<comment type="subcellular location">
    <subcellularLocation>
        <location evidence="1">Cell membrane</location>
        <topology evidence="1">Multi-pass membrane protein</topology>
    </subcellularLocation>
</comment>
<evidence type="ECO:0000256" key="4">
    <source>
        <dbReference type="ARBA" id="ARBA00022692"/>
    </source>
</evidence>
<dbReference type="CDD" id="cd03254">
    <property type="entry name" value="ABCC_Glucan_exporter_like"/>
    <property type="match status" value="1"/>
</dbReference>
<dbReference type="RefSeq" id="WP_151140721.1">
    <property type="nucleotide sequence ID" value="NZ_WAGX01000002.1"/>
</dbReference>
<dbReference type="Gene3D" id="1.20.1560.10">
    <property type="entry name" value="ABC transporter type 1, transmembrane domain"/>
    <property type="match status" value="1"/>
</dbReference>
<evidence type="ECO:0000259" key="10">
    <source>
        <dbReference type="PROSITE" id="PS50893"/>
    </source>
</evidence>
<reference evidence="12 13" key="1">
    <citation type="submission" date="2019-09" db="EMBL/GenBank/DDBJ databases">
        <authorList>
            <person name="Valk L.C."/>
        </authorList>
    </citation>
    <scope>NUCLEOTIDE SEQUENCE [LARGE SCALE GENOMIC DNA]</scope>
    <source>
        <strain evidence="12">GalUA</strain>
    </source>
</reference>
<feature type="transmembrane region" description="Helical" evidence="9">
    <location>
        <begin position="76"/>
        <end position="100"/>
    </location>
</feature>
<evidence type="ECO:0000256" key="5">
    <source>
        <dbReference type="ARBA" id="ARBA00022741"/>
    </source>
</evidence>
<keyword evidence="2" id="KW-0813">Transport</keyword>
<keyword evidence="3" id="KW-1003">Cell membrane</keyword>
<evidence type="ECO:0000259" key="11">
    <source>
        <dbReference type="PROSITE" id="PS50929"/>
    </source>
</evidence>
<keyword evidence="13" id="KW-1185">Reference proteome</keyword>
<keyword evidence="6 12" id="KW-0067">ATP-binding</keyword>
<dbReference type="PANTHER" id="PTHR43394:SF1">
    <property type="entry name" value="ATP-BINDING CASSETTE SUB-FAMILY B MEMBER 10, MITOCHONDRIAL"/>
    <property type="match status" value="1"/>
</dbReference>
<sequence>MAGTNNNKGPVKFSANTGKTMKRLLAYIFKEYKLPCFVVAICIFISSFVGVIGTLFLKKLIDEYILPLLGSEVPDFVPLLKILGVMACIYYTGVISTYVYNRIMIQVTQGTLKRIRDDLFSHMETLPIPFFDQNAHGDLMSLYTNDTDTLRQMISQSLPQLMTSIVTVISVFISMIILNIPLAVLSFAFVIIMLQVTKRVGGKSGKYFGAQQRDLGAVNGYIEEMMEGQKVVKVFCHEDEAQNRFNELNDNLFESANNANIFANILMPIMMNLGYLNYVLTAVIGSLLAIKGVGGFSLGALASFLQLTRSFNMPISQMSQQINSVIMALAGAERIFKIMDEQAEVDEGYVKLVNVVEDESGEIKEANERTGMWAWKHPHEDGSVTYTKLLGDVVFEEVDFGYTKEKMVLHNINLYAKPGQKVAFVGSTGAGKTTITNLINRFYPIQDGKIRYDGINIDKIHKSDLRQSLGIVLQDTHLFTGTVADNIRYGKLNASDKEVIEAAKLANADGFIRHLPQGYDTMLTGDGGSLSQGQRQLLAIARAAIANPPVLILDEATSSIDTRTESIVQQGMDRLMEGRTVFVIAHRLSTVKNSDVIMVLEQGEIIERGSHDDLISQRGKYYQLYTGAFELS</sequence>
<dbReference type="EMBL" id="WAGX01000002">
    <property type="protein sequence ID" value="KAB1441033.1"/>
    <property type="molecule type" value="Genomic_DNA"/>
</dbReference>
<dbReference type="InterPro" id="IPR039421">
    <property type="entry name" value="Type_1_exporter"/>
</dbReference>
<dbReference type="GO" id="GO:0005524">
    <property type="term" value="F:ATP binding"/>
    <property type="evidence" value="ECO:0007669"/>
    <property type="project" value="UniProtKB-KW"/>
</dbReference>
<feature type="domain" description="ABC transporter" evidence="10">
    <location>
        <begin position="393"/>
        <end position="627"/>
    </location>
</feature>
<dbReference type="InterPro" id="IPR017871">
    <property type="entry name" value="ABC_transporter-like_CS"/>
</dbReference>
<dbReference type="FunFam" id="1.20.1560.10:FF:000011">
    <property type="entry name" value="Multidrug ABC transporter ATP-binding protein"/>
    <property type="match status" value="1"/>
</dbReference>
<comment type="caution">
    <text evidence="12">The sequence shown here is derived from an EMBL/GenBank/DDBJ whole genome shotgun (WGS) entry which is preliminary data.</text>
</comment>
<evidence type="ECO:0000256" key="1">
    <source>
        <dbReference type="ARBA" id="ARBA00004651"/>
    </source>
</evidence>
<feature type="transmembrane region" description="Helical" evidence="9">
    <location>
        <begin position="32"/>
        <end position="56"/>
    </location>
</feature>
<keyword evidence="7 9" id="KW-1133">Transmembrane helix</keyword>
<dbReference type="GO" id="GO:0005886">
    <property type="term" value="C:plasma membrane"/>
    <property type="evidence" value="ECO:0007669"/>
    <property type="project" value="UniProtKB-SubCell"/>
</dbReference>
<dbReference type="GO" id="GO:0016887">
    <property type="term" value="F:ATP hydrolysis activity"/>
    <property type="evidence" value="ECO:0007669"/>
    <property type="project" value="InterPro"/>
</dbReference>
<feature type="transmembrane region" description="Helical" evidence="9">
    <location>
        <begin position="275"/>
        <end position="305"/>
    </location>
</feature>
<accession>A0A7V7QP94</accession>
<keyword evidence="8 9" id="KW-0472">Membrane</keyword>
<dbReference type="PROSITE" id="PS00211">
    <property type="entry name" value="ABC_TRANSPORTER_1"/>
    <property type="match status" value="1"/>
</dbReference>
<dbReference type="SUPFAM" id="SSF52540">
    <property type="entry name" value="P-loop containing nucleoside triphosphate hydrolases"/>
    <property type="match status" value="1"/>
</dbReference>
<evidence type="ECO:0000256" key="2">
    <source>
        <dbReference type="ARBA" id="ARBA00022448"/>
    </source>
</evidence>
<evidence type="ECO:0000256" key="3">
    <source>
        <dbReference type="ARBA" id="ARBA00022475"/>
    </source>
</evidence>
<evidence type="ECO:0000313" key="12">
    <source>
        <dbReference type="EMBL" id="KAB1441033.1"/>
    </source>
</evidence>
<dbReference type="Proteomes" id="UP000461768">
    <property type="component" value="Unassembled WGS sequence"/>
</dbReference>
<reference evidence="12 13" key="2">
    <citation type="submission" date="2020-02" db="EMBL/GenBank/DDBJ databases">
        <title>Candidatus Galacturonibacter soehngenii shows hetero-acetogenic catabolism of galacturonic acid but lacks a canonical carbon monoxide dehydrogenase/acetyl-CoA synthase complex.</title>
        <authorList>
            <person name="Diender M."/>
            <person name="Stouten G.R."/>
            <person name="Petersen J.F."/>
            <person name="Nielsen P.H."/>
            <person name="Dueholm M.S."/>
            <person name="Pronk J.T."/>
            <person name="Van Loosdrecht M.C.M."/>
        </authorList>
    </citation>
    <scope>NUCLEOTIDE SEQUENCE [LARGE SCALE GENOMIC DNA]</scope>
    <source>
        <strain evidence="12">GalUA</strain>
    </source>
</reference>
<evidence type="ECO:0000256" key="6">
    <source>
        <dbReference type="ARBA" id="ARBA00022840"/>
    </source>
</evidence>
<evidence type="ECO:0000313" key="13">
    <source>
        <dbReference type="Proteomes" id="UP000461768"/>
    </source>
</evidence>
<keyword evidence="5" id="KW-0547">Nucleotide-binding</keyword>
<proteinExistence type="predicted"/>
<dbReference type="SUPFAM" id="SSF90123">
    <property type="entry name" value="ABC transporter transmembrane region"/>
    <property type="match status" value="1"/>
</dbReference>
<dbReference type="Pfam" id="PF00664">
    <property type="entry name" value="ABC_membrane"/>
    <property type="match status" value="1"/>
</dbReference>
<dbReference type="SMART" id="SM00382">
    <property type="entry name" value="AAA"/>
    <property type="match status" value="1"/>
</dbReference>
<dbReference type="OrthoDB" id="9762778at2"/>
<dbReference type="InterPro" id="IPR003439">
    <property type="entry name" value="ABC_transporter-like_ATP-bd"/>
</dbReference>
<gene>
    <name evidence="12" type="ORF">F7O84_00685</name>
</gene>
<organism evidence="12 13">
    <name type="scientific">Candidatus Galacturonatibacter soehngenii</name>
    <dbReference type="NCBI Taxonomy" id="2307010"/>
    <lineage>
        <taxon>Bacteria</taxon>
        <taxon>Bacillati</taxon>
        <taxon>Bacillota</taxon>
        <taxon>Clostridia</taxon>
        <taxon>Lachnospirales</taxon>
        <taxon>Lachnospiraceae</taxon>
        <taxon>Candidatus Galacturonatibacter</taxon>
    </lineage>
</organism>
<dbReference type="InterPro" id="IPR027417">
    <property type="entry name" value="P-loop_NTPase"/>
</dbReference>
<evidence type="ECO:0000256" key="8">
    <source>
        <dbReference type="ARBA" id="ARBA00023136"/>
    </source>
</evidence>
<evidence type="ECO:0000256" key="7">
    <source>
        <dbReference type="ARBA" id="ARBA00022989"/>
    </source>
</evidence>
<keyword evidence="4 9" id="KW-0812">Transmembrane</keyword>
<feature type="transmembrane region" description="Helical" evidence="9">
    <location>
        <begin position="161"/>
        <end position="194"/>
    </location>
</feature>
<dbReference type="InterPro" id="IPR011527">
    <property type="entry name" value="ABC1_TM_dom"/>
</dbReference>
<dbReference type="AlphaFoldDB" id="A0A7V7QP94"/>
<dbReference type="Pfam" id="PF00005">
    <property type="entry name" value="ABC_tran"/>
    <property type="match status" value="1"/>
</dbReference>
<dbReference type="FunFam" id="3.40.50.300:FF:000287">
    <property type="entry name" value="Multidrug ABC transporter ATP-binding protein"/>
    <property type="match status" value="1"/>
</dbReference>
<dbReference type="GO" id="GO:0015421">
    <property type="term" value="F:ABC-type oligopeptide transporter activity"/>
    <property type="evidence" value="ECO:0007669"/>
    <property type="project" value="TreeGrafter"/>
</dbReference>
<dbReference type="PROSITE" id="PS50929">
    <property type="entry name" value="ABC_TM1F"/>
    <property type="match status" value="1"/>
</dbReference>
<feature type="domain" description="ABC transmembrane type-1" evidence="11">
    <location>
        <begin position="37"/>
        <end position="327"/>
    </location>
</feature>